<organism evidence="1 2">
    <name type="scientific">Streptomyces rhizosphaericus</name>
    <dbReference type="NCBI Taxonomy" id="114699"/>
    <lineage>
        <taxon>Bacteria</taxon>
        <taxon>Bacillati</taxon>
        <taxon>Actinomycetota</taxon>
        <taxon>Actinomycetes</taxon>
        <taxon>Kitasatosporales</taxon>
        <taxon>Streptomycetaceae</taxon>
        <taxon>Streptomyces</taxon>
        <taxon>Streptomyces violaceusniger group</taxon>
    </lineage>
</organism>
<accession>A0ABN1PNV8</accession>
<dbReference type="EMBL" id="BAAAID010000020">
    <property type="protein sequence ID" value="GAA0930982.1"/>
    <property type="molecule type" value="Genomic_DNA"/>
</dbReference>
<sequence>MPSPLSRASAMNTVADVGTSDLSYVTAPACFASDAGWNLSWTTTKGCGGAATAGVAIAIEAPIATAAVTAFTRDIVDPSSVGVPAPRLDSRIPPFNAFSRLSAPFSPR</sequence>
<evidence type="ECO:0000313" key="1">
    <source>
        <dbReference type="EMBL" id="GAA0930982.1"/>
    </source>
</evidence>
<gene>
    <name evidence="1" type="ORF">GCM10009575_035470</name>
</gene>
<protein>
    <submittedName>
        <fullName evidence="1">Uncharacterized protein</fullName>
    </submittedName>
</protein>
<keyword evidence="2" id="KW-1185">Reference proteome</keyword>
<proteinExistence type="predicted"/>
<reference evidence="1 2" key="1">
    <citation type="journal article" date="2019" name="Int. J. Syst. Evol. Microbiol.">
        <title>The Global Catalogue of Microorganisms (GCM) 10K type strain sequencing project: providing services to taxonomists for standard genome sequencing and annotation.</title>
        <authorList>
            <consortium name="The Broad Institute Genomics Platform"/>
            <consortium name="The Broad Institute Genome Sequencing Center for Infectious Disease"/>
            <person name="Wu L."/>
            <person name="Ma J."/>
        </authorList>
    </citation>
    <scope>NUCLEOTIDE SEQUENCE [LARGE SCALE GENOMIC DNA]</scope>
    <source>
        <strain evidence="1 2">JCM 11444</strain>
    </source>
</reference>
<dbReference type="Proteomes" id="UP001500418">
    <property type="component" value="Unassembled WGS sequence"/>
</dbReference>
<name>A0ABN1PNV8_9ACTN</name>
<comment type="caution">
    <text evidence="1">The sequence shown here is derived from an EMBL/GenBank/DDBJ whole genome shotgun (WGS) entry which is preliminary data.</text>
</comment>
<evidence type="ECO:0000313" key="2">
    <source>
        <dbReference type="Proteomes" id="UP001500418"/>
    </source>
</evidence>